<dbReference type="PANTHER" id="PTHR11654">
    <property type="entry name" value="OLIGOPEPTIDE TRANSPORTER-RELATED"/>
    <property type="match status" value="1"/>
</dbReference>
<evidence type="ECO:0000256" key="3">
    <source>
        <dbReference type="ARBA" id="ARBA00022692"/>
    </source>
</evidence>
<evidence type="ECO:0000256" key="7">
    <source>
        <dbReference type="SAM" id="Phobius"/>
    </source>
</evidence>
<sequence>MEIGSHSHPSPRTLSQSKKPGGWRAIKYILGNESFEKLASISLVSNITVYLRTKYNLSGIFLVNTVMIWSGSTNLSSIAGAIVSDVYWDVPHSSVRTIFTLLGMGVVTLTAGIPDLRPPACIEGDYSACVEPEKWQLGFLFTGLGLVALGAGGIRPCNIAFGADQFDTKTEKGRAQLESFFNWWYFSFTIALIIALTGVIYVQTNVSWTIGYAIPTACLAVSITIFLIGMSTYIYKRPQGTVFADMAKVMVAAYRKRKIDLTSGDGVVFYDGGESESESKSSKTIKADRFKCLDKAAVISDPSEVDTQSMPKDGWKLCSVQQVENLKCLFGIGPVWVSGVGCFVVMDQQSTFGILQSFQMNRMLGKSFTIPPAWMGISSMVALSIWIFIYEQIYVKKFKKILKKTDLRMTMQQRITTGIIMSILCMVVAGVVEKKRKELALRDNTLVSSLHVTALLPQFILSGLTEAFAAVAIMEFFTIQMPESMRSVAGSIFFLSLSIASYLSSFLVNVIHSVTDDGGDMPWLGGNDLNKNKLEYYYYFIACLGVLNLFYFTFFARSMCFAAKVKKAPAVKGHRRIPGFTGPAFF</sequence>
<keyword evidence="3 7" id="KW-0812">Transmembrane</keyword>
<dbReference type="Pfam" id="PF00854">
    <property type="entry name" value="PTR2"/>
    <property type="match status" value="1"/>
</dbReference>
<keyword evidence="9" id="KW-1185">Reference proteome</keyword>
<dbReference type="Proteomes" id="UP000250235">
    <property type="component" value="Unassembled WGS sequence"/>
</dbReference>
<dbReference type="SUPFAM" id="SSF103473">
    <property type="entry name" value="MFS general substrate transporter"/>
    <property type="match status" value="1"/>
</dbReference>
<feature type="transmembrane region" description="Helical" evidence="7">
    <location>
        <begin position="415"/>
        <end position="432"/>
    </location>
</feature>
<evidence type="ECO:0000256" key="1">
    <source>
        <dbReference type="ARBA" id="ARBA00004141"/>
    </source>
</evidence>
<organism evidence="8 9">
    <name type="scientific">Dorcoceras hygrometricum</name>
    <dbReference type="NCBI Taxonomy" id="472368"/>
    <lineage>
        <taxon>Eukaryota</taxon>
        <taxon>Viridiplantae</taxon>
        <taxon>Streptophyta</taxon>
        <taxon>Embryophyta</taxon>
        <taxon>Tracheophyta</taxon>
        <taxon>Spermatophyta</taxon>
        <taxon>Magnoliopsida</taxon>
        <taxon>eudicotyledons</taxon>
        <taxon>Gunneridae</taxon>
        <taxon>Pentapetalae</taxon>
        <taxon>asterids</taxon>
        <taxon>lamiids</taxon>
        <taxon>Lamiales</taxon>
        <taxon>Gesneriaceae</taxon>
        <taxon>Didymocarpoideae</taxon>
        <taxon>Trichosporeae</taxon>
        <taxon>Loxocarpinae</taxon>
        <taxon>Dorcoceras</taxon>
    </lineage>
</organism>
<comment type="similarity">
    <text evidence="2">Belongs to the major facilitator superfamily. Proton-dependent oligopeptide transporter (POT/PTR) (TC 2.A.17) family.</text>
</comment>
<proteinExistence type="inferred from homology"/>
<protein>
    <recommendedName>
        <fullName evidence="10">Protein NRT1/ PTR FAMILY 2.8-like</fullName>
    </recommendedName>
</protein>
<dbReference type="AlphaFoldDB" id="A0A2Z7AV85"/>
<feature type="transmembrane region" description="Helical" evidence="7">
    <location>
        <begin position="137"/>
        <end position="163"/>
    </location>
</feature>
<evidence type="ECO:0000256" key="6">
    <source>
        <dbReference type="ARBA" id="ARBA00044504"/>
    </source>
</evidence>
<evidence type="ECO:0000313" key="9">
    <source>
        <dbReference type="Proteomes" id="UP000250235"/>
    </source>
</evidence>
<feature type="transmembrane region" description="Helical" evidence="7">
    <location>
        <begin position="214"/>
        <end position="235"/>
    </location>
</feature>
<evidence type="ECO:0000256" key="5">
    <source>
        <dbReference type="ARBA" id="ARBA00023136"/>
    </source>
</evidence>
<dbReference type="InterPro" id="IPR036259">
    <property type="entry name" value="MFS_trans_sf"/>
</dbReference>
<keyword evidence="4 7" id="KW-1133">Transmembrane helix</keyword>
<comment type="subcellular location">
    <subcellularLocation>
        <location evidence="1">Membrane</location>
        <topology evidence="1">Multi-pass membrane protein</topology>
    </subcellularLocation>
</comment>
<reference evidence="8 9" key="1">
    <citation type="journal article" date="2015" name="Proc. Natl. Acad. Sci. U.S.A.">
        <title>The resurrection genome of Boea hygrometrica: A blueprint for survival of dehydration.</title>
        <authorList>
            <person name="Xiao L."/>
            <person name="Yang G."/>
            <person name="Zhang L."/>
            <person name="Yang X."/>
            <person name="Zhao S."/>
            <person name="Ji Z."/>
            <person name="Zhou Q."/>
            <person name="Hu M."/>
            <person name="Wang Y."/>
            <person name="Chen M."/>
            <person name="Xu Y."/>
            <person name="Jin H."/>
            <person name="Xiao X."/>
            <person name="Hu G."/>
            <person name="Bao F."/>
            <person name="Hu Y."/>
            <person name="Wan P."/>
            <person name="Li L."/>
            <person name="Deng X."/>
            <person name="Kuang T."/>
            <person name="Xiang C."/>
            <person name="Zhu J.K."/>
            <person name="Oliver M.J."/>
            <person name="He Y."/>
        </authorList>
    </citation>
    <scope>NUCLEOTIDE SEQUENCE [LARGE SCALE GENOMIC DNA]</scope>
    <source>
        <strain evidence="9">cv. XS01</strain>
    </source>
</reference>
<feature type="transmembrane region" description="Helical" evidence="7">
    <location>
        <begin position="489"/>
        <end position="511"/>
    </location>
</feature>
<feature type="transmembrane region" description="Helical" evidence="7">
    <location>
        <begin position="536"/>
        <end position="556"/>
    </location>
</feature>
<dbReference type="GO" id="GO:0022857">
    <property type="term" value="F:transmembrane transporter activity"/>
    <property type="evidence" value="ECO:0007669"/>
    <property type="project" value="InterPro"/>
</dbReference>
<accession>A0A2Z7AV85</accession>
<evidence type="ECO:0000256" key="2">
    <source>
        <dbReference type="ARBA" id="ARBA00005982"/>
    </source>
</evidence>
<comment type="similarity">
    <text evidence="6">Belongs to the major facilitator superfamily. Phosphate:H(+) symporter (TC 2.A.1.9) family.</text>
</comment>
<evidence type="ECO:0008006" key="10">
    <source>
        <dbReference type="Google" id="ProtNLM"/>
    </source>
</evidence>
<feature type="transmembrane region" description="Helical" evidence="7">
    <location>
        <begin position="373"/>
        <end position="394"/>
    </location>
</feature>
<gene>
    <name evidence="8" type="ORF">F511_02250</name>
</gene>
<name>A0A2Z7AV85_9LAMI</name>
<dbReference type="OrthoDB" id="8904098at2759"/>
<dbReference type="EMBL" id="KV013932">
    <property type="protein sequence ID" value="KZV23349.1"/>
    <property type="molecule type" value="Genomic_DNA"/>
</dbReference>
<feature type="transmembrane region" description="Helical" evidence="7">
    <location>
        <begin position="452"/>
        <end position="477"/>
    </location>
</feature>
<keyword evidence="5 7" id="KW-0472">Membrane</keyword>
<dbReference type="GO" id="GO:0016020">
    <property type="term" value="C:membrane"/>
    <property type="evidence" value="ECO:0007669"/>
    <property type="project" value="UniProtKB-SubCell"/>
</dbReference>
<feature type="transmembrane region" description="Helical" evidence="7">
    <location>
        <begin position="183"/>
        <end position="202"/>
    </location>
</feature>
<dbReference type="Gene3D" id="1.20.1250.20">
    <property type="entry name" value="MFS general substrate transporter like domains"/>
    <property type="match status" value="1"/>
</dbReference>
<evidence type="ECO:0000256" key="4">
    <source>
        <dbReference type="ARBA" id="ARBA00022989"/>
    </source>
</evidence>
<dbReference type="InterPro" id="IPR000109">
    <property type="entry name" value="POT_fam"/>
</dbReference>
<feature type="transmembrane region" description="Helical" evidence="7">
    <location>
        <begin position="60"/>
        <end position="83"/>
    </location>
</feature>
<evidence type="ECO:0000313" key="8">
    <source>
        <dbReference type="EMBL" id="KZV23349.1"/>
    </source>
</evidence>